<dbReference type="GO" id="GO:0016757">
    <property type="term" value="F:glycosyltransferase activity"/>
    <property type="evidence" value="ECO:0007669"/>
    <property type="project" value="UniProtKB-KW"/>
</dbReference>
<evidence type="ECO:0000256" key="4">
    <source>
        <dbReference type="ARBA" id="ARBA00022679"/>
    </source>
</evidence>
<dbReference type="PANTHER" id="PTHR43179">
    <property type="entry name" value="RHAMNOSYLTRANSFERASE WBBL"/>
    <property type="match status" value="1"/>
</dbReference>
<keyword evidence="7" id="KW-1185">Reference proteome</keyword>
<comment type="pathway">
    <text evidence="1">Cell wall biogenesis; cell wall polysaccharide biosynthesis.</text>
</comment>
<comment type="similarity">
    <text evidence="2">Belongs to the glycosyltransferase 2 family.</text>
</comment>
<protein>
    <submittedName>
        <fullName evidence="6">Glycosyltransferase, GT2 family</fullName>
    </submittedName>
</protein>
<dbReference type="AlphaFoldDB" id="A0A1I3CQ59"/>
<accession>A0A1I3CQ59</accession>
<name>A0A1I3CQ59_9LACT</name>
<evidence type="ECO:0000256" key="3">
    <source>
        <dbReference type="ARBA" id="ARBA00022676"/>
    </source>
</evidence>
<evidence type="ECO:0000256" key="2">
    <source>
        <dbReference type="ARBA" id="ARBA00006739"/>
    </source>
</evidence>
<dbReference type="RefSeq" id="WP_177186201.1">
    <property type="nucleotide sequence ID" value="NZ_FOQE01000021.1"/>
</dbReference>
<proteinExistence type="inferred from homology"/>
<keyword evidence="4 6" id="KW-0808">Transferase</keyword>
<dbReference type="Pfam" id="PF00535">
    <property type="entry name" value="Glycos_transf_2"/>
    <property type="match status" value="1"/>
</dbReference>
<dbReference type="Proteomes" id="UP000198668">
    <property type="component" value="Unassembled WGS sequence"/>
</dbReference>
<dbReference type="PANTHER" id="PTHR43179:SF12">
    <property type="entry name" value="GALACTOFURANOSYLTRANSFERASE GLFT2"/>
    <property type="match status" value="1"/>
</dbReference>
<dbReference type="SUPFAM" id="SSF53448">
    <property type="entry name" value="Nucleotide-diphospho-sugar transferases"/>
    <property type="match status" value="1"/>
</dbReference>
<evidence type="ECO:0000259" key="5">
    <source>
        <dbReference type="Pfam" id="PF00535"/>
    </source>
</evidence>
<feature type="domain" description="Glycosyltransferase 2-like" evidence="5">
    <location>
        <begin position="6"/>
        <end position="133"/>
    </location>
</feature>
<dbReference type="InterPro" id="IPR029044">
    <property type="entry name" value="Nucleotide-diphossugar_trans"/>
</dbReference>
<reference evidence="6 7" key="1">
    <citation type="submission" date="2016-10" db="EMBL/GenBank/DDBJ databases">
        <authorList>
            <person name="de Groot N.N."/>
        </authorList>
    </citation>
    <scope>NUCLEOTIDE SEQUENCE [LARGE SCALE GENOMIC DNA]</scope>
    <source>
        <strain evidence="6 7">DSM 27630</strain>
    </source>
</reference>
<gene>
    <name evidence="6" type="ORF">SAMN04489868_1214</name>
</gene>
<evidence type="ECO:0000313" key="7">
    <source>
        <dbReference type="Proteomes" id="UP000198668"/>
    </source>
</evidence>
<dbReference type="Gene3D" id="3.90.550.10">
    <property type="entry name" value="Spore Coat Polysaccharide Biosynthesis Protein SpsA, Chain A"/>
    <property type="match status" value="1"/>
</dbReference>
<sequence length="305" mass="35678">MKKIGIVILNYLNYSDTIECVDSLKKQTNQNFEIVIVDNYSKNESFKVLSELYKKEKKIHVLKTETNLGYAKGNNAGIRFCKEKLGIFNVLIVNNDVIFYEEDYIDYFLKTPFDKNIGAIGTKIIGSDGKNQNPVYTPITTKRVLKDAIYFTLEKWDILKFYTFLKTAFNKSILNNQEKSVAVEDEDEDEKKEGKYILHGSAIFLTDNYLNQMEGFYPKTFLYYEENILAIIMEKLDLKMIYTDNAEIYHKEDQSSALSFGNDSKIFRTYLVDSMWIAVKVKFSSIKRIKETINREWDNRYGNNK</sequence>
<evidence type="ECO:0000256" key="1">
    <source>
        <dbReference type="ARBA" id="ARBA00004776"/>
    </source>
</evidence>
<evidence type="ECO:0000313" key="6">
    <source>
        <dbReference type="EMBL" id="SFH76488.1"/>
    </source>
</evidence>
<dbReference type="EMBL" id="FOQE01000021">
    <property type="protein sequence ID" value="SFH76488.1"/>
    <property type="molecule type" value="Genomic_DNA"/>
</dbReference>
<dbReference type="InterPro" id="IPR001173">
    <property type="entry name" value="Glyco_trans_2-like"/>
</dbReference>
<keyword evidence="3" id="KW-0328">Glycosyltransferase</keyword>
<organism evidence="6 7">
    <name type="scientific">Pisciglobus halotolerans</name>
    <dbReference type="NCBI Taxonomy" id="745365"/>
    <lineage>
        <taxon>Bacteria</taxon>
        <taxon>Bacillati</taxon>
        <taxon>Bacillota</taxon>
        <taxon>Bacilli</taxon>
        <taxon>Lactobacillales</taxon>
        <taxon>Carnobacteriaceae</taxon>
    </lineage>
</organism>